<dbReference type="Proteomes" id="UP000324241">
    <property type="component" value="Unassembled WGS sequence"/>
</dbReference>
<sequence length="175" mass="20349">MTTNQEKRQRKNERSRFKRRSDRLLEYGDEFGKLFDSKVYLLVQSQEGDLTIYNNRSENEWPPSQSEFPGPSEHRNPQNIGQGGRRPRSKFEKKKVQLLSYANEFAHQFSAKIYFAIQCRTGYTIIYNSSSSRRWPPSKKQVKSLVPFAKRRSPQDFDGSPDLPSGNQPTQLVGL</sequence>
<feature type="region of interest" description="Disordered" evidence="1">
    <location>
        <begin position="130"/>
        <end position="175"/>
    </location>
</feature>
<dbReference type="OrthoDB" id="4514748at2759"/>
<dbReference type="EMBL" id="QUQM01000010">
    <property type="protein sequence ID" value="KAA8641419.1"/>
    <property type="molecule type" value="Genomic_DNA"/>
</dbReference>
<accession>A0A5M9MA46</accession>
<evidence type="ECO:0000256" key="1">
    <source>
        <dbReference type="SAM" id="MobiDB-lite"/>
    </source>
</evidence>
<protein>
    <recommendedName>
        <fullName evidence="4">MADS-box domain-containing protein</fullName>
    </recommendedName>
</protein>
<name>A0A5M9MA46_9EURO</name>
<feature type="region of interest" description="Disordered" evidence="1">
    <location>
        <begin position="54"/>
        <end position="91"/>
    </location>
</feature>
<evidence type="ECO:0000313" key="3">
    <source>
        <dbReference type="Proteomes" id="UP000324241"/>
    </source>
</evidence>
<organism evidence="2 3">
    <name type="scientific">Aspergillus tanneri</name>
    <dbReference type="NCBI Taxonomy" id="1220188"/>
    <lineage>
        <taxon>Eukaryota</taxon>
        <taxon>Fungi</taxon>
        <taxon>Dikarya</taxon>
        <taxon>Ascomycota</taxon>
        <taxon>Pezizomycotina</taxon>
        <taxon>Eurotiomycetes</taxon>
        <taxon>Eurotiomycetidae</taxon>
        <taxon>Eurotiales</taxon>
        <taxon>Aspergillaceae</taxon>
        <taxon>Aspergillus</taxon>
        <taxon>Aspergillus subgen. Circumdati</taxon>
    </lineage>
</organism>
<evidence type="ECO:0008006" key="4">
    <source>
        <dbReference type="Google" id="ProtNLM"/>
    </source>
</evidence>
<dbReference type="GeneID" id="54324586"/>
<feature type="compositionally biased region" description="Polar residues" evidence="1">
    <location>
        <begin position="165"/>
        <end position="175"/>
    </location>
</feature>
<proteinExistence type="predicted"/>
<dbReference type="RefSeq" id="XP_033420781.1">
    <property type="nucleotide sequence ID" value="XM_033566579.1"/>
</dbReference>
<feature type="compositionally biased region" description="Polar residues" evidence="1">
    <location>
        <begin position="54"/>
        <end position="67"/>
    </location>
</feature>
<evidence type="ECO:0000313" key="2">
    <source>
        <dbReference type="EMBL" id="KAA8641419.1"/>
    </source>
</evidence>
<reference evidence="2 3" key="1">
    <citation type="submission" date="2019-08" db="EMBL/GenBank/DDBJ databases">
        <title>The genome sequence of a newly discovered highly antifungal drug resistant Aspergillus species, Aspergillus tanneri NIH 1004.</title>
        <authorList>
            <person name="Mounaud S."/>
            <person name="Singh I."/>
            <person name="Joardar V."/>
            <person name="Pakala S."/>
            <person name="Pakala S."/>
            <person name="Venepally P."/>
            <person name="Chung J.K."/>
            <person name="Losada L."/>
            <person name="Nierman W.C."/>
        </authorList>
    </citation>
    <scope>NUCLEOTIDE SEQUENCE [LARGE SCALE GENOMIC DNA]</scope>
    <source>
        <strain evidence="2 3">NIH1004</strain>
    </source>
</reference>
<gene>
    <name evidence="2" type="ORF">ATNIH1004_001884</name>
</gene>
<comment type="caution">
    <text evidence="2">The sequence shown here is derived from an EMBL/GenBank/DDBJ whole genome shotgun (WGS) entry which is preliminary data.</text>
</comment>
<dbReference type="AlphaFoldDB" id="A0A5M9MA46"/>